<reference evidence="1" key="1">
    <citation type="journal article" date="2017" name="Elife">
        <title>The kinetoplastid-infecting Bodo saltans virus (BsV), a window into the most abundant giant viruses in the sea.</title>
        <authorList>
            <person name="Deeg C.M."/>
            <person name="Chow C.-E.T."/>
            <person name="Suttle C.A."/>
        </authorList>
    </citation>
    <scope>NUCLEOTIDE SEQUENCE</scope>
    <source>
        <strain evidence="1">NG1</strain>
    </source>
</reference>
<gene>
    <name evidence="1" type="ORF">BMW23_0525</name>
</gene>
<protein>
    <submittedName>
        <fullName evidence="1">Uncharacterized protein</fullName>
    </submittedName>
</protein>
<dbReference type="EMBL" id="MF782455">
    <property type="protein sequence ID" value="ATZ80572.1"/>
    <property type="molecule type" value="Genomic_DNA"/>
</dbReference>
<organism evidence="1">
    <name type="scientific">Bodo saltans virus</name>
    <dbReference type="NCBI Taxonomy" id="2024608"/>
    <lineage>
        <taxon>Viruses</taxon>
        <taxon>Varidnaviria</taxon>
        <taxon>Bamfordvirae</taxon>
        <taxon>Nucleocytoviricota</taxon>
        <taxon>Megaviricetes</taxon>
        <taxon>Imitervirales</taxon>
        <taxon>Mimiviridae</taxon>
        <taxon>Klosneuvirinae</taxon>
        <taxon>Theiavirus</taxon>
        <taxon>Theiavirus salishense</taxon>
    </lineage>
</organism>
<dbReference type="Proteomes" id="UP000240325">
    <property type="component" value="Segment"/>
</dbReference>
<evidence type="ECO:0000313" key="2">
    <source>
        <dbReference type="Proteomes" id="UP000240325"/>
    </source>
</evidence>
<proteinExistence type="predicted"/>
<name>A0A2H4UUH3_9VIRU</name>
<sequence length="68" mass="8083">MYNMNIDIEDYNLKFKIISLIINNALNLGWNVEQTKNNVFVLRKKKDQLTVNEQSTEMMLDNLFMNVN</sequence>
<keyword evidence="2" id="KW-1185">Reference proteome</keyword>
<accession>A0A2H4UUH3</accession>
<evidence type="ECO:0000313" key="1">
    <source>
        <dbReference type="EMBL" id="ATZ80572.1"/>
    </source>
</evidence>